<evidence type="ECO:0000313" key="1">
    <source>
        <dbReference type="WBParaSite" id="SSTP_0000112400.1"/>
    </source>
</evidence>
<dbReference type="AlphaFoldDB" id="A0A0K0DV56"/>
<reference evidence="1" key="1">
    <citation type="submission" date="2015-08" db="UniProtKB">
        <authorList>
            <consortium name="WormBaseParasite"/>
        </authorList>
    </citation>
    <scope>IDENTIFICATION</scope>
</reference>
<sequence length="94" mass="10704">MSFSGKFVHLIPESRKYADCLIDVASNVLDAYQSTQDVKTFNHQLLMVSKNNTNFDKSYRELSKCSSNTFLNIIPDKALVRSKSMTLLNPENIK</sequence>
<dbReference type="WBParaSite" id="SSTP_0000112400.1">
    <property type="protein sequence ID" value="SSTP_0000112400.1"/>
    <property type="gene ID" value="SSTP_0000112400"/>
</dbReference>
<name>A0A0K0DV56_STRER</name>
<organism evidence="1">
    <name type="scientific">Strongyloides stercoralis</name>
    <name type="common">Threadworm</name>
    <dbReference type="NCBI Taxonomy" id="6248"/>
    <lineage>
        <taxon>Eukaryota</taxon>
        <taxon>Metazoa</taxon>
        <taxon>Ecdysozoa</taxon>
        <taxon>Nematoda</taxon>
        <taxon>Chromadorea</taxon>
        <taxon>Rhabditida</taxon>
        <taxon>Tylenchina</taxon>
        <taxon>Panagrolaimomorpha</taxon>
        <taxon>Strongyloidoidea</taxon>
        <taxon>Strongyloididae</taxon>
        <taxon>Strongyloides</taxon>
    </lineage>
</organism>
<accession>A0A0K0DV56</accession>
<protein>
    <submittedName>
        <fullName evidence="1">Uncharacterized protein</fullName>
    </submittedName>
</protein>
<proteinExistence type="predicted"/>